<evidence type="ECO:0000313" key="1">
    <source>
        <dbReference type="EMBL" id="KAL1304220.1"/>
    </source>
</evidence>
<dbReference type="RefSeq" id="XP_069200495.1">
    <property type="nucleotide sequence ID" value="XM_069346407.1"/>
</dbReference>
<proteinExistence type="predicted"/>
<reference evidence="1 2" key="1">
    <citation type="submission" date="2024-07" db="EMBL/GenBank/DDBJ databases">
        <title>Draft sequence of the Neodothiora populina.</title>
        <authorList>
            <person name="Drown D.D."/>
            <person name="Schuette U.S."/>
            <person name="Buechlein A.B."/>
            <person name="Rusch D.R."/>
            <person name="Winton L.W."/>
            <person name="Adams G.A."/>
        </authorList>
    </citation>
    <scope>NUCLEOTIDE SEQUENCE [LARGE SCALE GENOMIC DNA]</scope>
    <source>
        <strain evidence="1 2">CPC 39397</strain>
    </source>
</reference>
<dbReference type="GeneID" id="95974343"/>
<sequence length="276" mass="30781">MEIKHPRRILVLGTPECDISRILKDLTGSLPPSDTSGSLAGVTHEWSVETNYYNANLPIWIDEVSDLEQWKNEFMKPEAKEVIEAVGAWIFCFSRPSGHDDKLGVSAQSSMEAIGDVIENACGYAWDGTRLAIDASRTAGHKESLEEECMEHSFEYIHADATGKNEFGELQGIERAKEALQANDWNPQSSDTDEDDALGDIDTEKAQFNSELWGLKASLLDPDIDDEAHGDEEFQILDMEHMMSQLLAIRETSAAMPESQRRAFASRAVNDLMKDL</sequence>
<dbReference type="Proteomes" id="UP001562354">
    <property type="component" value="Unassembled WGS sequence"/>
</dbReference>
<dbReference type="EMBL" id="JBFMKM010000009">
    <property type="protein sequence ID" value="KAL1304220.1"/>
    <property type="molecule type" value="Genomic_DNA"/>
</dbReference>
<gene>
    <name evidence="1" type="ORF">AAFC00_000640</name>
</gene>
<dbReference type="Gene3D" id="3.40.50.11960">
    <property type="match status" value="1"/>
</dbReference>
<evidence type="ECO:0008006" key="3">
    <source>
        <dbReference type="Google" id="ProtNLM"/>
    </source>
</evidence>
<evidence type="ECO:0000313" key="2">
    <source>
        <dbReference type="Proteomes" id="UP001562354"/>
    </source>
</evidence>
<dbReference type="Pfam" id="PF10199">
    <property type="entry name" value="Adaptin_binding"/>
    <property type="match status" value="1"/>
</dbReference>
<organism evidence="1 2">
    <name type="scientific">Neodothiora populina</name>
    <dbReference type="NCBI Taxonomy" id="2781224"/>
    <lineage>
        <taxon>Eukaryota</taxon>
        <taxon>Fungi</taxon>
        <taxon>Dikarya</taxon>
        <taxon>Ascomycota</taxon>
        <taxon>Pezizomycotina</taxon>
        <taxon>Dothideomycetes</taxon>
        <taxon>Dothideomycetidae</taxon>
        <taxon>Dothideales</taxon>
        <taxon>Dothioraceae</taxon>
        <taxon>Neodothiora</taxon>
    </lineage>
</organism>
<dbReference type="PANTHER" id="PTHR28043">
    <property type="entry name" value="INCREASED RECOMBINATION CENTERS PROTEIN 6"/>
    <property type="match status" value="1"/>
</dbReference>
<dbReference type="PANTHER" id="PTHR28043:SF1">
    <property type="entry name" value="INCREASED RECOMBINATION CENTERS PROTEIN 6"/>
    <property type="match status" value="1"/>
</dbReference>
<name>A0ABR3PDQ2_9PEZI</name>
<comment type="caution">
    <text evidence="1">The sequence shown here is derived from an EMBL/GenBank/DDBJ whole genome shotgun (WGS) entry which is preliminary data.</text>
</comment>
<keyword evidence="2" id="KW-1185">Reference proteome</keyword>
<protein>
    <recommendedName>
        <fullName evidence="3">Increased recombination centers protein 6</fullName>
    </recommendedName>
</protein>
<accession>A0ABR3PDQ2</accession>
<dbReference type="InterPro" id="IPR034627">
    <property type="entry name" value="Irc6"/>
</dbReference>